<sequence>MSLLTLGFKSQQLLLLLLLSLLLMLLQLPLPGQALDLVRNDRYEGFPGERPRFLKRH</sequence>
<feature type="chain" id="PRO_5028144807" evidence="1">
    <location>
        <begin position="35"/>
        <end position="57"/>
    </location>
</feature>
<proteinExistence type="predicted"/>
<organism evidence="2 3">
    <name type="scientific">Drosophila kikkawai</name>
    <name type="common">Fruit fly</name>
    <dbReference type="NCBI Taxonomy" id="30033"/>
    <lineage>
        <taxon>Eukaryota</taxon>
        <taxon>Metazoa</taxon>
        <taxon>Ecdysozoa</taxon>
        <taxon>Arthropoda</taxon>
        <taxon>Hexapoda</taxon>
        <taxon>Insecta</taxon>
        <taxon>Pterygota</taxon>
        <taxon>Neoptera</taxon>
        <taxon>Endopterygota</taxon>
        <taxon>Diptera</taxon>
        <taxon>Brachycera</taxon>
        <taxon>Muscomorpha</taxon>
        <taxon>Ephydroidea</taxon>
        <taxon>Drosophilidae</taxon>
        <taxon>Drosophila</taxon>
        <taxon>Sophophora</taxon>
    </lineage>
</organism>
<evidence type="ECO:0000313" key="2">
    <source>
        <dbReference type="Proteomes" id="UP001652661"/>
    </source>
</evidence>
<gene>
    <name evidence="3" type="primary">LOC108082379</name>
</gene>
<dbReference type="GeneID" id="108082379"/>
<evidence type="ECO:0000313" key="3">
    <source>
        <dbReference type="RefSeq" id="XP_017033210.1"/>
    </source>
</evidence>
<evidence type="ECO:0000256" key="1">
    <source>
        <dbReference type="SAM" id="SignalP"/>
    </source>
</evidence>
<keyword evidence="2" id="KW-1185">Reference proteome</keyword>
<name>A0A6P4IXB7_DROKI</name>
<protein>
    <submittedName>
        <fullName evidence="3">Uncharacterized protein</fullName>
    </submittedName>
</protein>
<accession>A0A6P4IXB7</accession>
<feature type="signal peptide" evidence="1">
    <location>
        <begin position="1"/>
        <end position="34"/>
    </location>
</feature>
<reference evidence="2" key="1">
    <citation type="submission" date="2025-05" db="UniProtKB">
        <authorList>
            <consortium name="RefSeq"/>
        </authorList>
    </citation>
    <scope>NUCLEOTIDE SEQUENCE [LARGE SCALE GENOMIC DNA]</scope>
    <source>
        <strain evidence="2">14028-0561.14</strain>
    </source>
</reference>
<keyword evidence="1" id="KW-0732">Signal</keyword>
<dbReference type="RefSeq" id="XP_017033210.1">
    <property type="nucleotide sequence ID" value="XM_017177721.2"/>
</dbReference>
<dbReference type="AlphaFoldDB" id="A0A6P4IXB7"/>
<dbReference type="Proteomes" id="UP001652661">
    <property type="component" value="Chromosome 2R"/>
</dbReference>
<reference evidence="3" key="2">
    <citation type="submission" date="2025-08" db="UniProtKB">
        <authorList>
            <consortium name="RefSeq"/>
        </authorList>
    </citation>
    <scope>IDENTIFICATION</scope>
    <source>
        <strain evidence="3">14028-0561.14</strain>
        <tissue evidence="3">Whole fly</tissue>
    </source>
</reference>